<accession>A0ABU3GXW7</accession>
<organism evidence="2 3">
    <name type="scientific">Mucilaginibacter terrae</name>
    <dbReference type="NCBI Taxonomy" id="1955052"/>
    <lineage>
        <taxon>Bacteria</taxon>
        <taxon>Pseudomonadati</taxon>
        <taxon>Bacteroidota</taxon>
        <taxon>Sphingobacteriia</taxon>
        <taxon>Sphingobacteriales</taxon>
        <taxon>Sphingobacteriaceae</taxon>
        <taxon>Mucilaginibacter</taxon>
    </lineage>
</organism>
<evidence type="ECO:0000259" key="1">
    <source>
        <dbReference type="Pfam" id="PF15639"/>
    </source>
</evidence>
<name>A0ABU3GXW7_9SPHI</name>
<protein>
    <recommendedName>
        <fullName evidence="1">Tox-MPTase3 domain-containing protein</fullName>
    </recommendedName>
</protein>
<evidence type="ECO:0000313" key="2">
    <source>
        <dbReference type="EMBL" id="MDT3404500.1"/>
    </source>
</evidence>
<evidence type="ECO:0000313" key="3">
    <source>
        <dbReference type="Proteomes" id="UP001258315"/>
    </source>
</evidence>
<keyword evidence="3" id="KW-1185">Reference proteome</keyword>
<comment type="caution">
    <text evidence="2">The sequence shown here is derived from an EMBL/GenBank/DDBJ whole genome shotgun (WGS) entry which is preliminary data.</text>
</comment>
<dbReference type="EMBL" id="JAVLVU010000001">
    <property type="protein sequence ID" value="MDT3404500.1"/>
    <property type="molecule type" value="Genomic_DNA"/>
</dbReference>
<dbReference type="Pfam" id="PF15639">
    <property type="entry name" value="Tox-MPTase3"/>
    <property type="match status" value="1"/>
</dbReference>
<sequence length="185" mass="21071">MQRVDTGYAFMPALLDTTGLWKYPKFKDIVTDLPGFLKKYPNVLKAIAYYTGFSEAQVKQMMQPGKGPKVVVVHNLVDGYGLPVLGHYYPVTRTPQIRESYVLGLDAANLPKVYQATGLLLAITTFHEFVHYGRDVNRLSYLYYDPETHNSGEAGTFFEMNINPYGNDMGANNAIQWIKFYLYNF</sequence>
<proteinExistence type="predicted"/>
<feature type="domain" description="Tox-MPTase3" evidence="1">
    <location>
        <begin position="22"/>
        <end position="161"/>
    </location>
</feature>
<gene>
    <name evidence="2" type="ORF">QE417_003572</name>
</gene>
<dbReference type="InterPro" id="IPR028913">
    <property type="entry name" value="Tox-MPTase3_dom"/>
</dbReference>
<dbReference type="Proteomes" id="UP001258315">
    <property type="component" value="Unassembled WGS sequence"/>
</dbReference>
<reference evidence="3" key="1">
    <citation type="submission" date="2023-07" db="EMBL/GenBank/DDBJ databases">
        <title>Functional and genomic diversity of the sorghum phyllosphere microbiome.</title>
        <authorList>
            <person name="Shade A."/>
        </authorList>
    </citation>
    <scope>NUCLEOTIDE SEQUENCE [LARGE SCALE GENOMIC DNA]</scope>
    <source>
        <strain evidence="3">SORGH_AS_0422</strain>
    </source>
</reference>